<dbReference type="Gene3D" id="1.10.150.240">
    <property type="entry name" value="Putative phosphatase, domain 2"/>
    <property type="match status" value="1"/>
</dbReference>
<proteinExistence type="predicted"/>
<evidence type="ECO:0000313" key="1">
    <source>
        <dbReference type="EMBL" id="WSB71037.1"/>
    </source>
</evidence>
<dbReference type="SFLD" id="SFLDS00003">
    <property type="entry name" value="Haloacid_Dehalogenase"/>
    <property type="match status" value="1"/>
</dbReference>
<dbReference type="CDD" id="cd07505">
    <property type="entry name" value="HAD_BPGM-like"/>
    <property type="match status" value="1"/>
</dbReference>
<dbReference type="InterPro" id="IPR006439">
    <property type="entry name" value="HAD-SF_hydro_IA"/>
</dbReference>
<dbReference type="Gene3D" id="3.40.50.1000">
    <property type="entry name" value="HAD superfamily/HAD-like"/>
    <property type="match status" value="1"/>
</dbReference>
<keyword evidence="2" id="KW-1185">Reference proteome</keyword>
<dbReference type="InterPro" id="IPR036412">
    <property type="entry name" value="HAD-like_sf"/>
</dbReference>
<accession>A0ABZ1FKS4</accession>
<sequence>MPVIPPPPARTLPAALLCDMDGTLVDTEHQWLDAVAGFLREQGLAATDEVLADFAGAPVDTAAERLVHTYGVRLGVTRTAARLDEDFTAKVASGVTVQPGALRLLDRARGLGIPAALVTASERHVADLVLRTLGAHRFALSVTSGEAPRGKPHPDPYLAAAAGLGVDPADCLAVEDTPTGAAAALAAGCRLLAVPSVPGIVPGPRTAVVASLEDVDLADFPFPRPA</sequence>
<dbReference type="EMBL" id="CP109106">
    <property type="protein sequence ID" value="WSB71037.1"/>
    <property type="molecule type" value="Genomic_DNA"/>
</dbReference>
<dbReference type="InterPro" id="IPR023214">
    <property type="entry name" value="HAD_sf"/>
</dbReference>
<dbReference type="NCBIfam" id="TIGR01509">
    <property type="entry name" value="HAD-SF-IA-v3"/>
    <property type="match status" value="1"/>
</dbReference>
<reference evidence="1 2" key="1">
    <citation type="submission" date="2022-10" db="EMBL/GenBank/DDBJ databases">
        <title>The complete genomes of actinobacterial strains from the NBC collection.</title>
        <authorList>
            <person name="Joergensen T.S."/>
            <person name="Alvarez Arevalo M."/>
            <person name="Sterndorff E.B."/>
            <person name="Faurdal D."/>
            <person name="Vuksanovic O."/>
            <person name="Mourched A.-S."/>
            <person name="Charusanti P."/>
            <person name="Shaw S."/>
            <person name="Blin K."/>
            <person name="Weber T."/>
        </authorList>
    </citation>
    <scope>NUCLEOTIDE SEQUENCE [LARGE SCALE GENOMIC DNA]</scope>
    <source>
        <strain evidence="1 2">NBC 01774</strain>
    </source>
</reference>
<dbReference type="PANTHER" id="PTHR18901">
    <property type="entry name" value="2-DEOXYGLUCOSE-6-PHOSPHATE PHOSPHATASE 2"/>
    <property type="match status" value="1"/>
</dbReference>
<organism evidence="1 2">
    <name type="scientific">Streptomyces decoyicus</name>
    <dbReference type="NCBI Taxonomy" id="249567"/>
    <lineage>
        <taxon>Bacteria</taxon>
        <taxon>Bacillati</taxon>
        <taxon>Actinomycetota</taxon>
        <taxon>Actinomycetes</taxon>
        <taxon>Kitasatosporales</taxon>
        <taxon>Streptomycetaceae</taxon>
        <taxon>Streptomyces</taxon>
    </lineage>
</organism>
<dbReference type="InterPro" id="IPR023198">
    <property type="entry name" value="PGP-like_dom2"/>
</dbReference>
<dbReference type="SFLD" id="SFLDG01129">
    <property type="entry name" value="C1.5:_HAD__Beta-PGM__Phosphata"/>
    <property type="match status" value="1"/>
</dbReference>
<dbReference type="RefSeq" id="WP_326620614.1">
    <property type="nucleotide sequence ID" value="NZ_CP109106.1"/>
</dbReference>
<name>A0ABZ1FKS4_9ACTN</name>
<evidence type="ECO:0000313" key="2">
    <source>
        <dbReference type="Proteomes" id="UP001344251"/>
    </source>
</evidence>
<dbReference type="Pfam" id="PF00702">
    <property type="entry name" value="Hydrolase"/>
    <property type="match status" value="1"/>
</dbReference>
<dbReference type="SUPFAM" id="SSF56784">
    <property type="entry name" value="HAD-like"/>
    <property type="match status" value="1"/>
</dbReference>
<dbReference type="PANTHER" id="PTHR18901:SF38">
    <property type="entry name" value="PSEUDOURIDINE-5'-PHOSPHATASE"/>
    <property type="match status" value="1"/>
</dbReference>
<dbReference type="Proteomes" id="UP001344251">
    <property type="component" value="Chromosome"/>
</dbReference>
<protein>
    <submittedName>
        <fullName evidence="1">HAD family phosphatase</fullName>
    </submittedName>
</protein>
<gene>
    <name evidence="1" type="ORF">OG863_25485</name>
</gene>